<accession>A0A6A6TMJ7</accession>
<evidence type="ECO:0000256" key="9">
    <source>
        <dbReference type="ARBA" id="ARBA00051198"/>
    </source>
</evidence>
<dbReference type="Pfam" id="PF14031">
    <property type="entry name" value="D-ser_dehydrat"/>
    <property type="match status" value="1"/>
</dbReference>
<keyword evidence="5" id="KW-0479">Metal-binding</keyword>
<evidence type="ECO:0000313" key="15">
    <source>
        <dbReference type="EMBL" id="KAF2660676.1"/>
    </source>
</evidence>
<dbReference type="GO" id="GO:0008721">
    <property type="term" value="F:D-serine ammonia-lyase activity"/>
    <property type="evidence" value="ECO:0007669"/>
    <property type="project" value="UniProtKB-EC"/>
</dbReference>
<evidence type="ECO:0000256" key="2">
    <source>
        <dbReference type="ARBA" id="ARBA00001947"/>
    </source>
</evidence>
<evidence type="ECO:0000256" key="12">
    <source>
        <dbReference type="ARBA" id="ARBA00069616"/>
    </source>
</evidence>
<protein>
    <recommendedName>
        <fullName evidence="12">D-serine dehydratase</fullName>
        <ecNumber evidence="11">4.3.1.18</ecNumber>
    </recommendedName>
    <alternativeName>
        <fullName evidence="13">D-serine deaminase</fullName>
    </alternativeName>
</protein>
<dbReference type="PANTHER" id="PTHR28004">
    <property type="entry name" value="ZGC:162816-RELATED"/>
    <property type="match status" value="1"/>
</dbReference>
<comment type="catalytic activity">
    <reaction evidence="9">
        <text>D-serine = pyruvate + NH4(+)</text>
        <dbReference type="Rhea" id="RHEA:13977"/>
        <dbReference type="ChEBI" id="CHEBI:15361"/>
        <dbReference type="ChEBI" id="CHEBI:28938"/>
        <dbReference type="ChEBI" id="CHEBI:35247"/>
        <dbReference type="EC" id="4.3.1.18"/>
    </reaction>
    <physiologicalReaction direction="left-to-right" evidence="9">
        <dbReference type="Rhea" id="RHEA:13978"/>
    </physiologicalReaction>
</comment>
<dbReference type="SUPFAM" id="SSF51419">
    <property type="entry name" value="PLP-binding barrel"/>
    <property type="match status" value="1"/>
</dbReference>
<dbReference type="InterPro" id="IPR001608">
    <property type="entry name" value="Ala_racemase_N"/>
</dbReference>
<comment type="function">
    <text evidence="10">Catalyzes the conversion of D-serine to pyruvate and ammonia. May play a role in D-serine detoxification.</text>
</comment>
<reference evidence="15" key="1">
    <citation type="journal article" date="2020" name="Stud. Mycol.">
        <title>101 Dothideomycetes genomes: a test case for predicting lifestyles and emergence of pathogens.</title>
        <authorList>
            <person name="Haridas S."/>
            <person name="Albert R."/>
            <person name="Binder M."/>
            <person name="Bloem J."/>
            <person name="Labutti K."/>
            <person name="Salamov A."/>
            <person name="Andreopoulos B."/>
            <person name="Baker S."/>
            <person name="Barry K."/>
            <person name="Bills G."/>
            <person name="Bluhm B."/>
            <person name="Cannon C."/>
            <person name="Castanera R."/>
            <person name="Culley D."/>
            <person name="Daum C."/>
            <person name="Ezra D."/>
            <person name="Gonzalez J."/>
            <person name="Henrissat B."/>
            <person name="Kuo A."/>
            <person name="Liang C."/>
            <person name="Lipzen A."/>
            <person name="Lutzoni F."/>
            <person name="Magnuson J."/>
            <person name="Mondo S."/>
            <person name="Nolan M."/>
            <person name="Ohm R."/>
            <person name="Pangilinan J."/>
            <person name="Park H.-J."/>
            <person name="Ramirez L."/>
            <person name="Alfaro M."/>
            <person name="Sun H."/>
            <person name="Tritt A."/>
            <person name="Yoshinaga Y."/>
            <person name="Zwiers L.-H."/>
            <person name="Turgeon B."/>
            <person name="Goodwin S."/>
            <person name="Spatafora J."/>
            <person name="Crous P."/>
            <person name="Grigoriev I."/>
        </authorList>
    </citation>
    <scope>NUCLEOTIDE SEQUENCE</scope>
    <source>
        <strain evidence="15">CBS 122681</strain>
    </source>
</reference>
<evidence type="ECO:0000259" key="14">
    <source>
        <dbReference type="SMART" id="SM01119"/>
    </source>
</evidence>
<evidence type="ECO:0000256" key="1">
    <source>
        <dbReference type="ARBA" id="ARBA00001933"/>
    </source>
</evidence>
<dbReference type="OrthoDB" id="20198at2759"/>
<dbReference type="EC" id="4.3.1.18" evidence="11"/>
<dbReference type="GO" id="GO:0036088">
    <property type="term" value="P:D-serine catabolic process"/>
    <property type="evidence" value="ECO:0007669"/>
    <property type="project" value="TreeGrafter"/>
</dbReference>
<evidence type="ECO:0000256" key="6">
    <source>
        <dbReference type="ARBA" id="ARBA00022833"/>
    </source>
</evidence>
<proteinExistence type="inferred from homology"/>
<dbReference type="Proteomes" id="UP000799324">
    <property type="component" value="Unassembled WGS sequence"/>
</dbReference>
<evidence type="ECO:0000256" key="3">
    <source>
        <dbReference type="ARBA" id="ARBA00005323"/>
    </source>
</evidence>
<evidence type="ECO:0000256" key="5">
    <source>
        <dbReference type="ARBA" id="ARBA00022723"/>
    </source>
</evidence>
<dbReference type="Gene3D" id="2.40.37.20">
    <property type="entry name" value="D-serine dehydratase-like domain"/>
    <property type="match status" value="1"/>
</dbReference>
<comment type="similarity">
    <text evidence="3">Belongs to the DSD1 family.</text>
</comment>
<feature type="domain" description="D-serine dehydratase-like" evidence="14">
    <location>
        <begin position="327"/>
        <end position="444"/>
    </location>
</feature>
<sequence length="467" mass="50662">MSSSNYPLPTQSSLHLQYLGQPLSSLPTPSAVIDRAIVRRNCNAMLQVCKELDVGFRAHIKSHKTLELSKLQVGSDPSTPAHFVVSTIIEAENLLPFLLDCVAIKRSCSVIYGVPIAPSNVSRLVQLASKLPPWTLNILLDNINAFASYQQQKGSSTWEIGTFVKIDTGYHRAGIQTSSPSFEPLVNAVIHESGNAFRGFYSHFGHSYGGNSEDDAAEGLLEELWGLKKAAAAVPTLNFDSEHRNGVTLTVGATPTATAAQNILSSSSPKANEVRELITQLRERGFRVELHAGVYPLLDLQQVATHARPSSSAPTPSFMPLAKEAIGLKLLVEVSSVYAEREKPEALISAGSLAFGREPCKSYPGWGIVSPSLGNQHAKSVYDDSKQGNESGWIIGRISQEHGILTWEGERALCSDLEIGQKLLVWPNHACVAGAGFGWYVVVDSDSATEPGDNLPVVDVWVRWRGW</sequence>
<keyword evidence="7" id="KW-0663">Pyridoxal phosphate</keyword>
<dbReference type="SMART" id="SM01119">
    <property type="entry name" value="D-ser_dehydrat"/>
    <property type="match status" value="1"/>
</dbReference>
<keyword evidence="8" id="KW-0456">Lyase</keyword>
<evidence type="ECO:0000256" key="13">
    <source>
        <dbReference type="ARBA" id="ARBA00075219"/>
    </source>
</evidence>
<dbReference type="InterPro" id="IPR026956">
    <property type="entry name" value="D-ser_dehydrat-like_dom"/>
</dbReference>
<keyword evidence="6" id="KW-0862">Zinc</keyword>
<evidence type="ECO:0000256" key="7">
    <source>
        <dbReference type="ARBA" id="ARBA00022898"/>
    </source>
</evidence>
<dbReference type="Gene3D" id="3.20.20.10">
    <property type="entry name" value="Alanine racemase"/>
    <property type="match status" value="1"/>
</dbReference>
<comment type="cofactor">
    <cofactor evidence="2">
        <name>Zn(2+)</name>
        <dbReference type="ChEBI" id="CHEBI:29105"/>
    </cofactor>
</comment>
<evidence type="ECO:0000256" key="11">
    <source>
        <dbReference type="ARBA" id="ARBA00066349"/>
    </source>
</evidence>
<dbReference type="EMBL" id="MU004298">
    <property type="protein sequence ID" value="KAF2660676.1"/>
    <property type="molecule type" value="Genomic_DNA"/>
</dbReference>
<keyword evidence="16" id="KW-1185">Reference proteome</keyword>
<name>A0A6A6TMJ7_9PLEO</name>
<dbReference type="GO" id="GO:0009636">
    <property type="term" value="P:response to toxic substance"/>
    <property type="evidence" value="ECO:0007669"/>
    <property type="project" value="UniProtKB-KW"/>
</dbReference>
<dbReference type="FunFam" id="3.20.20.10:FF:000016">
    <property type="entry name" value="D-serine dehydratase"/>
    <property type="match status" value="1"/>
</dbReference>
<comment type="cofactor">
    <cofactor evidence="1">
        <name>pyridoxal 5'-phosphate</name>
        <dbReference type="ChEBI" id="CHEBI:597326"/>
    </cofactor>
</comment>
<evidence type="ECO:0000256" key="8">
    <source>
        <dbReference type="ARBA" id="ARBA00023239"/>
    </source>
</evidence>
<dbReference type="InterPro" id="IPR051466">
    <property type="entry name" value="D-amino_acid_metab_enzyme"/>
</dbReference>
<dbReference type="AlphaFoldDB" id="A0A6A6TMJ7"/>
<organism evidence="15 16">
    <name type="scientific">Lophiostoma macrostomum CBS 122681</name>
    <dbReference type="NCBI Taxonomy" id="1314788"/>
    <lineage>
        <taxon>Eukaryota</taxon>
        <taxon>Fungi</taxon>
        <taxon>Dikarya</taxon>
        <taxon>Ascomycota</taxon>
        <taxon>Pezizomycotina</taxon>
        <taxon>Dothideomycetes</taxon>
        <taxon>Pleosporomycetidae</taxon>
        <taxon>Pleosporales</taxon>
        <taxon>Lophiostomataceae</taxon>
        <taxon>Lophiostoma</taxon>
    </lineage>
</organism>
<evidence type="ECO:0000313" key="16">
    <source>
        <dbReference type="Proteomes" id="UP000799324"/>
    </source>
</evidence>
<dbReference type="InterPro" id="IPR042208">
    <property type="entry name" value="D-ser_dehydrat-like_sf"/>
</dbReference>
<dbReference type="GO" id="GO:0046872">
    <property type="term" value="F:metal ion binding"/>
    <property type="evidence" value="ECO:0007669"/>
    <property type="project" value="UniProtKB-KW"/>
</dbReference>
<gene>
    <name evidence="15" type="ORF">K491DRAFT_754483</name>
</gene>
<keyword evidence="4" id="KW-0216">Detoxification</keyword>
<evidence type="ECO:0000256" key="10">
    <source>
        <dbReference type="ARBA" id="ARBA00055764"/>
    </source>
</evidence>
<dbReference type="PANTHER" id="PTHR28004:SF2">
    <property type="entry name" value="D-SERINE DEHYDRATASE"/>
    <property type="match status" value="1"/>
</dbReference>
<dbReference type="InterPro" id="IPR029066">
    <property type="entry name" value="PLP-binding_barrel"/>
</dbReference>
<dbReference type="Pfam" id="PF01168">
    <property type="entry name" value="Ala_racemase_N"/>
    <property type="match status" value="1"/>
</dbReference>
<evidence type="ECO:0000256" key="4">
    <source>
        <dbReference type="ARBA" id="ARBA00022575"/>
    </source>
</evidence>